<dbReference type="InterPro" id="IPR027051">
    <property type="entry name" value="XdhC_Rossmann_dom"/>
</dbReference>
<evidence type="ECO:0000259" key="2">
    <source>
        <dbReference type="Pfam" id="PF13478"/>
    </source>
</evidence>
<dbReference type="InterPro" id="IPR052698">
    <property type="entry name" value="MoCofactor_Util/Proc"/>
</dbReference>
<evidence type="ECO:0000313" key="4">
    <source>
        <dbReference type="Proteomes" id="UP000237350"/>
    </source>
</evidence>
<feature type="domain" description="XdhC Rossmann" evidence="2">
    <location>
        <begin position="187"/>
        <end position="341"/>
    </location>
</feature>
<reference evidence="4" key="1">
    <citation type="submission" date="2015-12" db="EMBL/GenBank/DDBJ databases">
        <authorList>
            <person name="Lodha T.D."/>
            <person name="Chintalapati S."/>
            <person name="Chintalapati V.R."/>
            <person name="Sravanthi T."/>
        </authorList>
    </citation>
    <scope>NUCLEOTIDE SEQUENCE [LARGE SCALE GENOMIC DNA]</scope>
    <source>
        <strain evidence="4">JC133</strain>
    </source>
</reference>
<name>A0A2S4JZ48_9SPIO</name>
<dbReference type="Pfam" id="PF13478">
    <property type="entry name" value="XdhC_C"/>
    <property type="match status" value="1"/>
</dbReference>
<dbReference type="Gene3D" id="3.40.50.720">
    <property type="entry name" value="NAD(P)-binding Rossmann-like Domain"/>
    <property type="match status" value="1"/>
</dbReference>
<evidence type="ECO:0000259" key="1">
    <source>
        <dbReference type="Pfam" id="PF02625"/>
    </source>
</evidence>
<evidence type="ECO:0000313" key="3">
    <source>
        <dbReference type="EMBL" id="POR04779.1"/>
    </source>
</evidence>
<dbReference type="EMBL" id="LPWH01000006">
    <property type="protein sequence ID" value="POR04779.1"/>
    <property type="molecule type" value="Genomic_DNA"/>
</dbReference>
<accession>A0A2S4JZ48</accession>
<gene>
    <name evidence="3" type="ORF">AU468_02465</name>
</gene>
<dbReference type="Pfam" id="PF02625">
    <property type="entry name" value="XdhC_CoxI"/>
    <property type="match status" value="1"/>
</dbReference>
<sequence length="365" mass="38770">MISMKPSYAPDIIPTATRWLREGRDVVVGTIIHQEGSSNAPLGARMVCNDREEIAGAVSGGCVESDLARQAREVMRTGEALLVRYGPREGGNEPALEVGLACGGSITVLLEPLDEDWLARHQEPFCGVVTIQVAEGSPCTVTRTWYPREMPFGAGLVKDAWEAGQAASRRSGTRIILAEPVIPAPALLVFGATPVADVLVQLGGIMGYSSVISDPRETRFSGPRPVADQEFASWPDQTLGKLLAQGDLVQPGKLFVVSLDHEPRFEDALWEALLEQMGLGKIPAPSYTGAIGQRDRAGERRDRAARNGLDLTPLGPIHTPVGMNLGGKAPAEVALSIISQIVACTHGRPGGHLSGFTPGTPDLPV</sequence>
<proteinExistence type="predicted"/>
<dbReference type="InterPro" id="IPR003777">
    <property type="entry name" value="XdhC_CoxI"/>
</dbReference>
<organism evidence="3 4">
    <name type="scientific">Alkalispirochaeta sphaeroplastigenens</name>
    <dbReference type="NCBI Taxonomy" id="1187066"/>
    <lineage>
        <taxon>Bacteria</taxon>
        <taxon>Pseudomonadati</taxon>
        <taxon>Spirochaetota</taxon>
        <taxon>Spirochaetia</taxon>
        <taxon>Spirochaetales</taxon>
        <taxon>Spirochaetaceae</taxon>
        <taxon>Alkalispirochaeta</taxon>
    </lineage>
</organism>
<protein>
    <recommendedName>
        <fullName evidence="5">Xanthine dehydrogenase</fullName>
    </recommendedName>
</protein>
<evidence type="ECO:0008006" key="5">
    <source>
        <dbReference type="Google" id="ProtNLM"/>
    </source>
</evidence>
<comment type="caution">
    <text evidence="3">The sequence shown here is derived from an EMBL/GenBank/DDBJ whole genome shotgun (WGS) entry which is preliminary data.</text>
</comment>
<keyword evidence="4" id="KW-1185">Reference proteome</keyword>
<dbReference type="PANTHER" id="PTHR30388:SF4">
    <property type="entry name" value="MOLYBDENUM COFACTOR INSERTION CHAPERONE PAOD"/>
    <property type="match status" value="1"/>
</dbReference>
<feature type="domain" description="XdhC- CoxI" evidence="1">
    <location>
        <begin position="19"/>
        <end position="86"/>
    </location>
</feature>
<dbReference type="AlphaFoldDB" id="A0A2S4JZ48"/>
<dbReference type="Proteomes" id="UP000237350">
    <property type="component" value="Unassembled WGS sequence"/>
</dbReference>
<dbReference type="OrthoDB" id="9773039at2"/>
<dbReference type="PANTHER" id="PTHR30388">
    <property type="entry name" value="ALDEHYDE OXIDOREDUCTASE MOLYBDENUM COFACTOR ASSEMBLY PROTEIN"/>
    <property type="match status" value="1"/>
</dbReference>